<dbReference type="EMBL" id="JBHTMA010000029">
    <property type="protein sequence ID" value="MFD1226542.1"/>
    <property type="molecule type" value="Genomic_DNA"/>
</dbReference>
<dbReference type="PANTHER" id="PTHR43762">
    <property type="entry name" value="L-GULONOLACTONE OXIDASE"/>
    <property type="match status" value="1"/>
</dbReference>
<keyword evidence="2" id="KW-0274">FAD</keyword>
<dbReference type="SUPFAM" id="SSF56176">
    <property type="entry name" value="FAD-binding/transporter-associated domain-like"/>
    <property type="match status" value="1"/>
</dbReference>
<dbReference type="Gene3D" id="3.30.70.2520">
    <property type="match status" value="1"/>
</dbReference>
<dbReference type="PANTHER" id="PTHR43762:SF1">
    <property type="entry name" value="D-ARABINONO-1,4-LACTONE OXIDASE"/>
    <property type="match status" value="1"/>
</dbReference>
<dbReference type="InterPro" id="IPR016171">
    <property type="entry name" value="Vanillyl_alc_oxidase_C-sub2"/>
</dbReference>
<name>A0ABW3V060_9HYPH</name>
<dbReference type="Gene3D" id="3.30.43.10">
    <property type="entry name" value="Uridine Diphospho-n-acetylenolpyruvylglucosamine Reductase, domain 2"/>
    <property type="match status" value="1"/>
</dbReference>
<sequence length="423" mass="47296">MPNTKHAMNPPVQFSEGGHWRNWVGNQSCITRYSGAPTSDDQLSEMVRSATSEGLNVRCAGSGHSFTPVVGTSGLLLSLAQMKGIKNIDRDKKRVTAAAGTTINELGKTLKENGLSMVNQGDIDSQALAGALTTGTHGTGAMLGNLASSIVGMKMVQPDGSILNVDETTPDLLHASRVSIGTLGVISEITLQLMDSYNLHEKLWREDFDACMEMHDDLAAKHRHFSFFWCPTERSRHCYCLPDTAATSKSGRTTDVCEMKIMDITDDTPMESEFEKIAYSSEIYPIEYVPNFHELEYAVPVAYAKEAVREVRRLMLEKHPDAIYPIEYRFTAGDGAWMSPFFEQDSVTISVSGEPGKDYWQYLRDVDAILRCYKSRPHWGKLHFLNGDDVTALYPKAEEFRALRRKLDPEGYFLNDHLTQLFK</sequence>
<keyword evidence="1" id="KW-0285">Flavoprotein</keyword>
<gene>
    <name evidence="5" type="ORF">ACFQ35_05175</name>
</gene>
<dbReference type="RefSeq" id="WP_289388849.1">
    <property type="nucleotide sequence ID" value="NZ_JAUCBM010000022.1"/>
</dbReference>
<reference evidence="6" key="1">
    <citation type="journal article" date="2019" name="Int. J. Syst. Evol. Microbiol.">
        <title>The Global Catalogue of Microorganisms (GCM) 10K type strain sequencing project: providing services to taxonomists for standard genome sequencing and annotation.</title>
        <authorList>
            <consortium name="The Broad Institute Genomics Platform"/>
            <consortium name="The Broad Institute Genome Sequencing Center for Infectious Disease"/>
            <person name="Wu L."/>
            <person name="Ma J."/>
        </authorList>
    </citation>
    <scope>NUCLEOTIDE SEQUENCE [LARGE SCALE GENOMIC DNA]</scope>
    <source>
        <strain evidence="6">CCUG 49584</strain>
    </source>
</reference>
<dbReference type="Proteomes" id="UP001597263">
    <property type="component" value="Unassembled WGS sequence"/>
</dbReference>
<evidence type="ECO:0000256" key="2">
    <source>
        <dbReference type="ARBA" id="ARBA00022827"/>
    </source>
</evidence>
<keyword evidence="3" id="KW-0560">Oxidoreductase</keyword>
<evidence type="ECO:0000313" key="6">
    <source>
        <dbReference type="Proteomes" id="UP001597263"/>
    </source>
</evidence>
<keyword evidence="6" id="KW-1185">Reference proteome</keyword>
<dbReference type="InterPro" id="IPR016169">
    <property type="entry name" value="FAD-bd_PCMH_sub2"/>
</dbReference>
<dbReference type="InterPro" id="IPR036318">
    <property type="entry name" value="FAD-bd_PCMH-like_sf"/>
</dbReference>
<dbReference type="Gene3D" id="3.30.465.10">
    <property type="match status" value="1"/>
</dbReference>
<evidence type="ECO:0000256" key="1">
    <source>
        <dbReference type="ARBA" id="ARBA00022630"/>
    </source>
</evidence>
<dbReference type="InterPro" id="IPR006094">
    <property type="entry name" value="Oxid_FAD_bind_N"/>
</dbReference>
<dbReference type="Pfam" id="PF04030">
    <property type="entry name" value="ALO"/>
    <property type="match status" value="1"/>
</dbReference>
<dbReference type="Pfam" id="PF01565">
    <property type="entry name" value="FAD_binding_4"/>
    <property type="match status" value="1"/>
</dbReference>
<accession>A0ABW3V060</accession>
<dbReference type="InterPro" id="IPR016167">
    <property type="entry name" value="FAD-bd_PCMH_sub1"/>
</dbReference>
<evidence type="ECO:0000256" key="3">
    <source>
        <dbReference type="ARBA" id="ARBA00023002"/>
    </source>
</evidence>
<organism evidence="5 6">
    <name type="scientific">Pseudochrobactrum kiredjianiae</name>
    <dbReference type="NCBI Taxonomy" id="386305"/>
    <lineage>
        <taxon>Bacteria</taxon>
        <taxon>Pseudomonadati</taxon>
        <taxon>Pseudomonadota</taxon>
        <taxon>Alphaproteobacteria</taxon>
        <taxon>Hyphomicrobiales</taxon>
        <taxon>Brucellaceae</taxon>
        <taxon>Pseudochrobactrum</taxon>
    </lineage>
</organism>
<dbReference type="Gene3D" id="1.10.45.10">
    <property type="entry name" value="Vanillyl-alcohol Oxidase, Chain A, domain 4"/>
    <property type="match status" value="1"/>
</dbReference>
<evidence type="ECO:0000313" key="5">
    <source>
        <dbReference type="EMBL" id="MFD1226542.1"/>
    </source>
</evidence>
<dbReference type="PIRSF" id="PIRSF000136">
    <property type="entry name" value="LGO_GLO"/>
    <property type="match status" value="1"/>
</dbReference>
<protein>
    <submittedName>
        <fullName evidence="5">D-arabinono-1,4-lactone oxidase</fullName>
    </submittedName>
</protein>
<dbReference type="InterPro" id="IPR010031">
    <property type="entry name" value="FAD_lactone_oxidase-like"/>
</dbReference>
<dbReference type="PROSITE" id="PS51387">
    <property type="entry name" value="FAD_PCMH"/>
    <property type="match status" value="1"/>
</dbReference>
<comment type="caution">
    <text evidence="5">The sequence shown here is derived from an EMBL/GenBank/DDBJ whole genome shotgun (WGS) entry which is preliminary data.</text>
</comment>
<dbReference type="InterPro" id="IPR016166">
    <property type="entry name" value="FAD-bd_PCMH"/>
</dbReference>
<feature type="domain" description="FAD-binding PCMH-type" evidence="4">
    <location>
        <begin position="26"/>
        <end position="196"/>
    </location>
</feature>
<dbReference type="InterPro" id="IPR007173">
    <property type="entry name" value="ALO_C"/>
</dbReference>
<proteinExistence type="predicted"/>
<evidence type="ECO:0000259" key="4">
    <source>
        <dbReference type="PROSITE" id="PS51387"/>
    </source>
</evidence>